<dbReference type="OrthoDB" id="1538623at2759"/>
<dbReference type="GO" id="GO:0030639">
    <property type="term" value="P:polyketide biosynthetic process"/>
    <property type="evidence" value="ECO:0007669"/>
    <property type="project" value="TreeGrafter"/>
</dbReference>
<protein>
    <recommendedName>
        <fullName evidence="8">Chalcone synthase</fullName>
    </recommendedName>
</protein>
<dbReference type="EMBL" id="CDMY01001041">
    <property type="protein sequence ID" value="CEM39573.1"/>
    <property type="molecule type" value="Genomic_DNA"/>
</dbReference>
<gene>
    <name evidence="6" type="ORF">Vbra_19674</name>
</gene>
<feature type="compositionally biased region" description="Low complexity" evidence="3">
    <location>
        <begin position="1408"/>
        <end position="1424"/>
    </location>
</feature>
<evidence type="ECO:0000259" key="4">
    <source>
        <dbReference type="Pfam" id="PF00195"/>
    </source>
</evidence>
<feature type="compositionally biased region" description="Low complexity" evidence="3">
    <location>
        <begin position="263"/>
        <end position="277"/>
    </location>
</feature>
<feature type="domain" description="Chalcone/stilbene synthase C-terminal" evidence="5">
    <location>
        <begin position="286"/>
        <end position="371"/>
    </location>
</feature>
<feature type="domain" description="Chalcone/stilbene synthase N-terminal" evidence="4">
    <location>
        <begin position="674"/>
        <end position="886"/>
    </location>
</feature>
<keyword evidence="2" id="KW-0808">Transferase</keyword>
<feature type="compositionally biased region" description="Low complexity" evidence="3">
    <location>
        <begin position="235"/>
        <end position="252"/>
    </location>
</feature>
<dbReference type="InParanoid" id="A0A0G4H7E4"/>
<keyword evidence="7" id="KW-1185">Reference proteome</keyword>
<dbReference type="Pfam" id="PF02797">
    <property type="entry name" value="Chal_sti_synt_C"/>
    <property type="match status" value="3"/>
</dbReference>
<dbReference type="InterPro" id="IPR011141">
    <property type="entry name" value="Polyketide_synthase_type-III"/>
</dbReference>
<feature type="domain" description="Chalcone/stilbene synthase N-terminal" evidence="4">
    <location>
        <begin position="10"/>
        <end position="150"/>
    </location>
</feature>
<dbReference type="Proteomes" id="UP000041254">
    <property type="component" value="Unassembled WGS sequence"/>
</dbReference>
<comment type="similarity">
    <text evidence="1">Belongs to the thiolase-like superfamily. Chalcone/stilbene synthases family.</text>
</comment>
<dbReference type="SUPFAM" id="SSF53901">
    <property type="entry name" value="Thiolase-like"/>
    <property type="match status" value="8"/>
</dbReference>
<dbReference type="Pfam" id="PF00195">
    <property type="entry name" value="Chal_sti_synt_N"/>
    <property type="match status" value="4"/>
</dbReference>
<evidence type="ECO:0000256" key="1">
    <source>
        <dbReference type="ARBA" id="ARBA00005531"/>
    </source>
</evidence>
<reference evidence="6 7" key="1">
    <citation type="submission" date="2014-11" db="EMBL/GenBank/DDBJ databases">
        <authorList>
            <person name="Zhu J."/>
            <person name="Qi W."/>
            <person name="Song R."/>
        </authorList>
    </citation>
    <scope>NUCLEOTIDE SEQUENCE [LARGE SCALE GENOMIC DNA]</scope>
</reference>
<evidence type="ECO:0000256" key="2">
    <source>
        <dbReference type="ARBA" id="ARBA00022679"/>
    </source>
</evidence>
<proteinExistence type="inferred from homology"/>
<dbReference type="InterPro" id="IPR016039">
    <property type="entry name" value="Thiolase-like"/>
</dbReference>
<dbReference type="VEuPathDB" id="CryptoDB:Vbra_19674"/>
<dbReference type="PANTHER" id="PTHR11877:SF46">
    <property type="entry name" value="TYPE III POLYKETIDE SYNTHASE A"/>
    <property type="match status" value="1"/>
</dbReference>
<evidence type="ECO:0000313" key="6">
    <source>
        <dbReference type="EMBL" id="CEM39573.1"/>
    </source>
</evidence>
<evidence type="ECO:0000313" key="7">
    <source>
        <dbReference type="Proteomes" id="UP000041254"/>
    </source>
</evidence>
<feature type="compositionally biased region" description="Low complexity" evidence="3">
    <location>
        <begin position="1380"/>
        <end position="1397"/>
    </location>
</feature>
<feature type="domain" description="Chalcone/stilbene synthase N-terminal" evidence="4">
    <location>
        <begin position="1084"/>
        <end position="1295"/>
    </location>
</feature>
<name>A0A0G4H7E4_VITBC</name>
<organism evidence="6 7">
    <name type="scientific">Vitrella brassicaformis (strain CCMP3155)</name>
    <dbReference type="NCBI Taxonomy" id="1169540"/>
    <lineage>
        <taxon>Eukaryota</taxon>
        <taxon>Sar</taxon>
        <taxon>Alveolata</taxon>
        <taxon>Colpodellida</taxon>
        <taxon>Vitrellaceae</taxon>
        <taxon>Vitrella</taxon>
    </lineage>
</organism>
<evidence type="ECO:0008006" key="8">
    <source>
        <dbReference type="Google" id="ProtNLM"/>
    </source>
</evidence>
<feature type="domain" description="Chalcone/stilbene synthase C-terminal" evidence="5">
    <location>
        <begin position="1431"/>
        <end position="1490"/>
    </location>
</feature>
<feature type="region of interest" description="Disordered" evidence="3">
    <location>
        <begin position="1375"/>
        <end position="1424"/>
    </location>
</feature>
<sequence length="1501" mass="160538">MGADYQRGEGDLSFERRNEAYLQYAPGLAVAAASKALSDWGGRASDITHVIGVTCTGLIVPGIEYHVIQGLGLPLTTQRLSITLMGCFGGCSGLKAAAAIAAQSSSHRVLVVCCELCTISSAMATEVHTDQLIASMLFGDGASAIVVGSGIRACSTTGSNDMSSSNEYSYTERPIYEFLKSGSCIIPNTLHMMGWDLSTNGWEITLSQDITRQLGDTICSFTDTLVRDALAPNNTSGGPTSSSQQQQQPQQQHETTSGGAAGAGDSDQPQAAGGAAPRCPSAALPSYSDMMWPLHPGGMAIIEAIEVACGLDPDFHTKSTRHVLKQVGNMSSGTVYFVLDELRKMPRDKLKPYAMMASFGPGLTTEGNLLRICNVGQGPEMAIPRPLSLPPLAVPRRLGTGTNARGERATPYIFGIGTANPENVIPTMEAAEGLVGYYQGRMDEREARRLRRIAKTCGIDQRRSVFPLQELNEMGADYQRGEGDLSFERRNEAYLQYAPGLAVAAASKALSDWGGRASDITHQVGNMSSGTVYFVLDELRKMPRDKLKPYAMMASFGPGLTTEGNLLRICECDANPAGARFPAASGLCESDEQPDSPNGKIDRIPDPCINESIGKILGFPVAELTRAATGFPVAELTRAPTLRTLRRPPPLTLPPPRKDGVGPHPSCMFRSMRSFILGIGTAVPSTCLKTSDVESLVLALSPEGLSGFEIVRSKFVARTCGVDQKWSAITPQDIVNFKNGASSSSTDRKNGFELRNDIFCRQAPTLAALAAEKAIQEWGGPKDEITHIVGITSTGMAVPGIEFHVISKLGLPRTTQRVSVTLMGSNGAGAGLKLAAAFAMQSSQSRVLVVCCDMPLVAAAGVGDLRANEALIPLYGDGASAVVIGSTLRSSESALYEYLAGRSEILPNTDDLESFTCSKEGVEISFSADIPRRICHKIPDFVDNLSMAAFGQHIPFDQMLWPVHPTALPYISMFEEACALDPDLSTMASRECLRKFGNMYGASLFFVLDDLRRRPPTVECAVTASIAPGLAMEGDIFKICHGDGEMDTAEGVVRRILEQRDEHMPSHFPLPPAVPMRYTLENPHILGIGTANPENAIPTLEAADGMINFYRESITEKEARRLRRIARTCGIDQRRSVVTLEELNALGEELKRGEVDLSFETRNDLYRQYAPGLAVAAASKALSDWGGRASDITHVIGVTCTGLIVPGIEYHVIQGLGLPLTTQRLSITLMGCFGGCSGLKAAAAIAAQSSSHRVLVVCCELCTISSAMATEVHTDQLIASMLFGDGASAIVVGSGIRACSTTGSNDMSSSNEYSYTERPIYEFLKSGSCIIPNTLHMMGWDLSTNGWEITLSQDITRQLGDTICSFTDTLVRDALAPNNTSGGPTSSSQQQQQPQQQHETTSGGAAGAGDSDQPQAAGGAAPRCPAAALPSYSDMMWPLHPGGMAIIEAIEVACGLDPDFHTKSTRHVLKQVGNMSSGTVYFVLDELRKMPRDKLKPYAMM</sequence>
<dbReference type="STRING" id="1169540.A0A0G4H7E4"/>
<dbReference type="InterPro" id="IPR012328">
    <property type="entry name" value="Chalcone/stilbene_synt_C"/>
</dbReference>
<dbReference type="InterPro" id="IPR001099">
    <property type="entry name" value="Chalcone/stilbene_synt_N"/>
</dbReference>
<dbReference type="Gene3D" id="3.40.47.10">
    <property type="match status" value="7"/>
</dbReference>
<feature type="domain" description="Chalcone/stilbene synthase C-terminal" evidence="5">
    <location>
        <begin position="903"/>
        <end position="1034"/>
    </location>
</feature>
<accession>A0A0G4H7E4</accession>
<evidence type="ECO:0000259" key="5">
    <source>
        <dbReference type="Pfam" id="PF02797"/>
    </source>
</evidence>
<dbReference type="GO" id="GO:0016747">
    <property type="term" value="F:acyltransferase activity, transferring groups other than amino-acyl groups"/>
    <property type="evidence" value="ECO:0007669"/>
    <property type="project" value="InterPro"/>
</dbReference>
<evidence type="ECO:0000256" key="3">
    <source>
        <dbReference type="SAM" id="MobiDB-lite"/>
    </source>
</evidence>
<feature type="domain" description="Chalcone/stilbene synthase N-terminal" evidence="4">
    <location>
        <begin position="404"/>
        <end position="530"/>
    </location>
</feature>
<feature type="region of interest" description="Disordered" evidence="3">
    <location>
        <begin position="230"/>
        <end position="279"/>
    </location>
</feature>
<dbReference type="PANTHER" id="PTHR11877">
    <property type="entry name" value="HYDROXYMETHYLGLUTARYL-COA SYNTHASE"/>
    <property type="match status" value="1"/>
</dbReference>